<keyword evidence="1" id="KW-1133">Transmembrane helix</keyword>
<organism evidence="2 3">
    <name type="scientific">Novosphingobium endophyticum</name>
    <dbReference type="NCBI Taxonomy" id="1955250"/>
    <lineage>
        <taxon>Bacteria</taxon>
        <taxon>Pseudomonadati</taxon>
        <taxon>Pseudomonadota</taxon>
        <taxon>Alphaproteobacteria</taxon>
        <taxon>Sphingomonadales</taxon>
        <taxon>Sphingomonadaceae</taxon>
        <taxon>Novosphingobium</taxon>
    </lineage>
</organism>
<keyword evidence="3" id="KW-1185">Reference proteome</keyword>
<feature type="transmembrane region" description="Helical" evidence="1">
    <location>
        <begin position="299"/>
        <end position="318"/>
    </location>
</feature>
<keyword evidence="1" id="KW-0472">Membrane</keyword>
<dbReference type="Proteomes" id="UP000608154">
    <property type="component" value="Unassembled WGS sequence"/>
</dbReference>
<sequence>MLAMTEPAGAGQALPRAFLRVAGASVAQHQLGLVLALDCQRVICVARGMSPELIALQHAAEDAGLQFYVATDARQLSGLVTANDELLVIGDGLFADPAKVVSLFESRVPLVLTLPVESALAAGFERIDLNRAAAGLMRVPGHVAESLHELPADCDVPSALTRIALQSGVPMRDVPSAARVGTGWRLIRSEAEAYAVETEWLNEQLAETGGTSPGRSVARLAVLSLGSSLLHAGNASNALAIAVLAVIVMAGGFGWFGLIWGGFLFAAFASLLVEGVRLLRLAERQAMGQLPPVIPRSDALAWLVDATIGLLSLAAISRVPEESLISWIFPPTILMLLLVLVPNLLTGSIAAWIRDRAVLGVALALAALVGQVQITIEVLSIGLVLAALALPMRGQD</sequence>
<evidence type="ECO:0000313" key="3">
    <source>
        <dbReference type="Proteomes" id="UP000608154"/>
    </source>
</evidence>
<reference evidence="2" key="2">
    <citation type="submission" date="2020-09" db="EMBL/GenBank/DDBJ databases">
        <authorList>
            <person name="Sun Q."/>
            <person name="Zhou Y."/>
        </authorList>
    </citation>
    <scope>NUCLEOTIDE SEQUENCE</scope>
    <source>
        <strain evidence="2">CGMCC 1.15095</strain>
    </source>
</reference>
<feature type="transmembrane region" description="Helical" evidence="1">
    <location>
        <begin position="262"/>
        <end position="279"/>
    </location>
</feature>
<dbReference type="EMBL" id="BMHK01000001">
    <property type="protein sequence ID" value="GGB86464.1"/>
    <property type="molecule type" value="Genomic_DNA"/>
</dbReference>
<feature type="transmembrane region" description="Helical" evidence="1">
    <location>
        <begin position="357"/>
        <end position="390"/>
    </location>
</feature>
<evidence type="ECO:0000313" key="2">
    <source>
        <dbReference type="EMBL" id="GGB86464.1"/>
    </source>
</evidence>
<feature type="transmembrane region" description="Helical" evidence="1">
    <location>
        <begin position="324"/>
        <end position="345"/>
    </location>
</feature>
<gene>
    <name evidence="2" type="ORF">GCM10011494_00970</name>
</gene>
<name>A0A916TNV7_9SPHN</name>
<dbReference type="AlphaFoldDB" id="A0A916TNV7"/>
<reference evidence="2" key="1">
    <citation type="journal article" date="2014" name="Int. J. Syst. Evol. Microbiol.">
        <title>Complete genome sequence of Corynebacterium casei LMG S-19264T (=DSM 44701T), isolated from a smear-ripened cheese.</title>
        <authorList>
            <consortium name="US DOE Joint Genome Institute (JGI-PGF)"/>
            <person name="Walter F."/>
            <person name="Albersmeier A."/>
            <person name="Kalinowski J."/>
            <person name="Ruckert C."/>
        </authorList>
    </citation>
    <scope>NUCLEOTIDE SEQUENCE</scope>
    <source>
        <strain evidence="2">CGMCC 1.15095</strain>
    </source>
</reference>
<protein>
    <submittedName>
        <fullName evidence="2">Uncharacterized protein</fullName>
    </submittedName>
</protein>
<comment type="caution">
    <text evidence="2">The sequence shown here is derived from an EMBL/GenBank/DDBJ whole genome shotgun (WGS) entry which is preliminary data.</text>
</comment>
<proteinExistence type="predicted"/>
<accession>A0A916TNV7</accession>
<evidence type="ECO:0000256" key="1">
    <source>
        <dbReference type="SAM" id="Phobius"/>
    </source>
</evidence>
<keyword evidence="1" id="KW-0812">Transmembrane</keyword>
<feature type="transmembrane region" description="Helical" evidence="1">
    <location>
        <begin position="238"/>
        <end position="256"/>
    </location>
</feature>